<accession>A0A5B8YRX8</accession>
<evidence type="ECO:0000256" key="1">
    <source>
        <dbReference type="SAM" id="Phobius"/>
    </source>
</evidence>
<feature type="transmembrane region" description="Helical" evidence="1">
    <location>
        <begin position="37"/>
        <end position="60"/>
    </location>
</feature>
<dbReference type="EMBL" id="MK746083">
    <property type="protein sequence ID" value="QED40616.1"/>
    <property type="molecule type" value="Genomic_DNA"/>
</dbReference>
<dbReference type="InterPro" id="IPR009313">
    <property type="entry name" value="Baculo_11_kDa"/>
</dbReference>
<dbReference type="KEGG" id="vg:80541302"/>
<evidence type="ECO:0000313" key="3">
    <source>
        <dbReference type="Proteomes" id="UP001162233"/>
    </source>
</evidence>
<keyword evidence="1" id="KW-0472">Membrane</keyword>
<dbReference type="Pfam" id="PF06143">
    <property type="entry name" value="Baculo_11_kDa"/>
    <property type="match status" value="1"/>
</dbReference>
<evidence type="ECO:0000313" key="2">
    <source>
        <dbReference type="EMBL" id="QED40616.1"/>
    </source>
</evidence>
<keyword evidence="3" id="KW-1185">Reference proteome</keyword>
<dbReference type="Proteomes" id="UP001162233">
    <property type="component" value="Segment"/>
</dbReference>
<keyword evidence="1" id="KW-1133">Transmembrane helix</keyword>
<keyword evidence="1" id="KW-0812">Transmembrane</keyword>
<organism evidence="2 3">
    <name type="scientific">Chrysodeixis includens nucleopolyhedrovirus</name>
    <dbReference type="NCBI Taxonomy" id="1207438"/>
    <lineage>
        <taxon>Viruses</taxon>
        <taxon>Viruses incertae sedis</taxon>
        <taxon>Naldaviricetes</taxon>
        <taxon>Lefavirales</taxon>
        <taxon>Baculoviridae</taxon>
        <taxon>Alphabaculovirus</taxon>
        <taxon>Alphabaculovirus chrincludentis</taxon>
        <taxon>Alphabaculovirus alterchrincludentis</taxon>
    </lineage>
</organism>
<dbReference type="RefSeq" id="YP_010802532.1">
    <property type="nucleotide sequence ID" value="NC_077025.1"/>
</dbReference>
<name>A0A5B8YRX8_9ABAC</name>
<dbReference type="GeneID" id="80541302"/>
<protein>
    <recommendedName>
        <fullName evidence="4">Ac108</fullName>
    </recommendedName>
</protein>
<proteinExistence type="predicted"/>
<sequence>MRRLARDTVYSGDASSILNQDQLEQLVTRNRTFLRDFLLVICGLVVFVVILMFIVLIFNISQTLELNKQRQQRREETFLANLDYRYRQGPD</sequence>
<reference evidence="2" key="1">
    <citation type="journal article" date="2019" name="Viruses">
        <title>A Novel Alphabaculovirus from the Soybean Looper, Chrysodeixis includens, that Produces Tetrahedral Occlusion Bodies and Encodes Two Copies of he65.</title>
        <authorList>
            <person name="Harrison R.L."/>
            <person name="Rowley D.L."/>
            <person name="Popham H.J.R."/>
        </authorList>
    </citation>
    <scope>NUCLEOTIDE SEQUENCE</scope>
    <source>
        <strain evidence="2">ChinNPV-1</strain>
    </source>
</reference>
<evidence type="ECO:0008006" key="4">
    <source>
        <dbReference type="Google" id="ProtNLM"/>
    </source>
</evidence>